<name>A0A0R3PXM5_ANGCS</name>
<dbReference type="Pfam" id="PF15086">
    <property type="entry name" value="UPF0542"/>
    <property type="match status" value="1"/>
</dbReference>
<feature type="transmembrane region" description="Helical" evidence="2">
    <location>
        <begin position="12"/>
        <end position="40"/>
    </location>
</feature>
<keyword evidence="4" id="KW-1185">Reference proteome</keyword>
<organism evidence="5">
    <name type="scientific">Angiostrongylus costaricensis</name>
    <name type="common">Nematode worm</name>
    <dbReference type="NCBI Taxonomy" id="334426"/>
    <lineage>
        <taxon>Eukaryota</taxon>
        <taxon>Metazoa</taxon>
        <taxon>Ecdysozoa</taxon>
        <taxon>Nematoda</taxon>
        <taxon>Chromadorea</taxon>
        <taxon>Rhabditida</taxon>
        <taxon>Rhabditina</taxon>
        <taxon>Rhabditomorpha</taxon>
        <taxon>Strongyloidea</taxon>
        <taxon>Metastrongylidae</taxon>
        <taxon>Angiostrongylus</taxon>
    </lineage>
</organism>
<evidence type="ECO:0000313" key="3">
    <source>
        <dbReference type="EMBL" id="VDM62641.1"/>
    </source>
</evidence>
<protein>
    <submittedName>
        <fullName evidence="5">Small integral membrane protein 15</fullName>
    </submittedName>
</protein>
<dbReference type="OMA" id="HEPILCV"/>
<dbReference type="AlphaFoldDB" id="A0A0R3PXM5"/>
<dbReference type="WBParaSite" id="ACOC_0001105501-mRNA-1">
    <property type="protein sequence ID" value="ACOC_0001105501-mRNA-1"/>
    <property type="gene ID" value="ACOC_0001105501"/>
</dbReference>
<reference evidence="3 4" key="2">
    <citation type="submission" date="2018-11" db="EMBL/GenBank/DDBJ databases">
        <authorList>
            <consortium name="Pathogen Informatics"/>
        </authorList>
    </citation>
    <scope>NUCLEOTIDE SEQUENCE [LARGE SCALE GENOMIC DNA]</scope>
    <source>
        <strain evidence="3 4">Costa Rica</strain>
    </source>
</reference>
<keyword evidence="2" id="KW-0812">Transmembrane</keyword>
<dbReference type="Proteomes" id="UP000267027">
    <property type="component" value="Unassembled WGS sequence"/>
</dbReference>
<evidence type="ECO:0000313" key="4">
    <source>
        <dbReference type="Proteomes" id="UP000267027"/>
    </source>
</evidence>
<feature type="region of interest" description="Disordered" evidence="1">
    <location>
        <begin position="65"/>
        <end position="89"/>
    </location>
</feature>
<dbReference type="InterPro" id="IPR027877">
    <property type="entry name" value="Smim15"/>
</dbReference>
<evidence type="ECO:0000256" key="1">
    <source>
        <dbReference type="SAM" id="MobiDB-lite"/>
    </source>
</evidence>
<sequence>MRWLKENVVRLVAFIVHEPILCVQYVLLAVFAFVMLVFVMHWKIQKSVKKQEKIRKQKEKILRKLHDSRRKARNESENVLMMMEKDKNE</sequence>
<dbReference type="EMBL" id="UYYA01004602">
    <property type="protein sequence ID" value="VDM62641.1"/>
    <property type="molecule type" value="Genomic_DNA"/>
</dbReference>
<keyword evidence="2" id="KW-0472">Membrane</keyword>
<proteinExistence type="predicted"/>
<gene>
    <name evidence="3" type="ORF">ACOC_LOCUS11056</name>
</gene>
<evidence type="ECO:0000256" key="2">
    <source>
        <dbReference type="SAM" id="Phobius"/>
    </source>
</evidence>
<accession>A0A0R3PXM5</accession>
<keyword evidence="2" id="KW-1133">Transmembrane helix</keyword>
<evidence type="ECO:0000313" key="5">
    <source>
        <dbReference type="WBParaSite" id="ACOC_0001105501-mRNA-1"/>
    </source>
</evidence>
<reference evidence="5" key="1">
    <citation type="submission" date="2017-02" db="UniProtKB">
        <authorList>
            <consortium name="WormBaseParasite"/>
        </authorList>
    </citation>
    <scope>IDENTIFICATION</scope>
</reference>